<name>A0ABV5EMA0_9ACTN</name>
<gene>
    <name evidence="2" type="ORF">VSS16_35615</name>
</gene>
<proteinExistence type="predicted"/>
<protein>
    <submittedName>
        <fullName evidence="2">Roadblock/LC7 domain-containing protein</fullName>
    </submittedName>
</protein>
<sequence length="175" mass="18544">MTTHPAFPSPQQAPPPDLTPLESMQWLVDDFVKQAPGVTHALITSLDGLSLLASSLMGKDWADTVAASVSGFASLAAGTRGPGGAAVPPQQIAIERADCLFLIMVAGRGYRSAFSHRPERESGTVETVLGVFTEPDADVGAVGFEMHRLIRRFSEYMRTSVRADAATPVSPPGPR</sequence>
<keyword evidence="3" id="KW-1185">Reference proteome</keyword>
<dbReference type="Proteomes" id="UP001585080">
    <property type="component" value="Unassembled WGS sequence"/>
</dbReference>
<reference evidence="2 3" key="1">
    <citation type="submission" date="2024-01" db="EMBL/GenBank/DDBJ databases">
        <title>Genome mining of biosynthetic gene clusters to explore secondary metabolites of Streptomyces sp.</title>
        <authorList>
            <person name="Baig A."/>
            <person name="Ajitkumar Shintre N."/>
            <person name="Kumar H."/>
            <person name="Anbarasu A."/>
            <person name="Ramaiah S."/>
        </authorList>
    </citation>
    <scope>NUCLEOTIDE SEQUENCE [LARGE SCALE GENOMIC DNA]</scope>
    <source>
        <strain evidence="2 3">A57</strain>
    </source>
</reference>
<evidence type="ECO:0000259" key="1">
    <source>
        <dbReference type="SMART" id="SM00960"/>
    </source>
</evidence>
<dbReference type="Pfam" id="PF03259">
    <property type="entry name" value="Robl_LC7"/>
    <property type="match status" value="1"/>
</dbReference>
<feature type="domain" description="Roadblock/LAMTOR2" evidence="1">
    <location>
        <begin position="25"/>
        <end position="133"/>
    </location>
</feature>
<dbReference type="RefSeq" id="WP_376736402.1">
    <property type="nucleotide sequence ID" value="NZ_JAYMRP010000065.1"/>
</dbReference>
<dbReference type="InterPro" id="IPR053141">
    <property type="entry name" value="Mycobact_SerProt_Inhib_Rv3364c"/>
</dbReference>
<dbReference type="EMBL" id="JAYMRP010000065">
    <property type="protein sequence ID" value="MFB8777974.1"/>
    <property type="molecule type" value="Genomic_DNA"/>
</dbReference>
<dbReference type="InterPro" id="IPR004942">
    <property type="entry name" value="Roadblock/LAMTOR2_dom"/>
</dbReference>
<dbReference type="PANTHER" id="PTHR36222:SF1">
    <property type="entry name" value="SERINE PROTEASE INHIBITOR RV3364C"/>
    <property type="match status" value="1"/>
</dbReference>
<dbReference type="SMART" id="SM00960">
    <property type="entry name" value="Robl_LC7"/>
    <property type="match status" value="1"/>
</dbReference>
<dbReference type="SUPFAM" id="SSF103196">
    <property type="entry name" value="Roadblock/LC7 domain"/>
    <property type="match status" value="1"/>
</dbReference>
<evidence type="ECO:0000313" key="2">
    <source>
        <dbReference type="EMBL" id="MFB8777974.1"/>
    </source>
</evidence>
<dbReference type="Gene3D" id="3.30.450.30">
    <property type="entry name" value="Dynein light chain 2a, cytoplasmic"/>
    <property type="match status" value="1"/>
</dbReference>
<evidence type="ECO:0000313" key="3">
    <source>
        <dbReference type="Proteomes" id="UP001585080"/>
    </source>
</evidence>
<accession>A0ABV5EMA0</accession>
<organism evidence="2 3">
    <name type="scientific">Streptomyces broussonetiae</name>
    <dbReference type="NCBI Taxonomy" id="2686304"/>
    <lineage>
        <taxon>Bacteria</taxon>
        <taxon>Bacillati</taxon>
        <taxon>Actinomycetota</taxon>
        <taxon>Actinomycetes</taxon>
        <taxon>Kitasatosporales</taxon>
        <taxon>Streptomycetaceae</taxon>
        <taxon>Streptomyces</taxon>
    </lineage>
</organism>
<comment type="caution">
    <text evidence="2">The sequence shown here is derived from an EMBL/GenBank/DDBJ whole genome shotgun (WGS) entry which is preliminary data.</text>
</comment>
<dbReference type="PANTHER" id="PTHR36222">
    <property type="entry name" value="SERINE PROTEASE INHIBITOR RV3364C"/>
    <property type="match status" value="1"/>
</dbReference>